<keyword evidence="14" id="KW-1185">Reference proteome</keyword>
<dbReference type="InterPro" id="IPR050090">
    <property type="entry name" value="Tyrosine_recombinase_XerCD"/>
</dbReference>
<feature type="active site" description="O-(3'-phospho-DNA)-tyrosine intermediate" evidence="10">
    <location>
        <position position="279"/>
    </location>
</feature>
<comment type="similarity">
    <text evidence="2">Belongs to the 'phage' integrase family. XerD subfamily.</text>
</comment>
<dbReference type="InterPro" id="IPR023009">
    <property type="entry name" value="Tyrosine_recombinase_XerC/XerD"/>
</dbReference>
<evidence type="ECO:0000256" key="2">
    <source>
        <dbReference type="ARBA" id="ARBA00010450"/>
    </source>
</evidence>
<keyword evidence="9 10" id="KW-0131">Cell cycle</keyword>
<dbReference type="InterPro" id="IPR013762">
    <property type="entry name" value="Integrase-like_cat_sf"/>
</dbReference>
<dbReference type="PROSITE" id="PS51900">
    <property type="entry name" value="CB"/>
    <property type="match status" value="1"/>
</dbReference>
<feature type="active site" evidence="10">
    <location>
        <position position="247"/>
    </location>
</feature>
<dbReference type="PROSITE" id="PS51898">
    <property type="entry name" value="TYR_RECOMBINASE"/>
    <property type="match status" value="1"/>
</dbReference>
<sequence length="311" mass="34932">MWQSYINAFKNYLKLERSLAENSVEAYLRDVTKLREFLELSGAAVPPTQVTEDLLFDFLTYLTDLGLAAPSQARFLSGLKAFYKFLLLENAIQTDPTQSIEGPRLSRKLPDTLSFPEIEALLEAIDLSTPGGTRDRAMLEVLYSSGLRVSELLNLRLTSCYFDVGFIRITGKGNKMRLVPIGKDAIKYTTIYLEHVRSQLDIQKGAEDTVFLNLRGGTLSRVSVFKTIKKVALEAGVHKEISPHTFRHSFATHLIEGGADLRAVQQMLGHESITTTEIYTHLDRDYLKQIITDFHPRAQATKVPAIKNSGH</sequence>
<evidence type="ECO:0000256" key="4">
    <source>
        <dbReference type="ARBA" id="ARBA00022618"/>
    </source>
</evidence>
<accession>A0ABW0IFT1</accession>
<feature type="active site" evidence="10">
    <location>
        <position position="244"/>
    </location>
</feature>
<dbReference type="InterPro" id="IPR011932">
    <property type="entry name" value="Recomb_XerD"/>
</dbReference>
<evidence type="ECO:0000256" key="5">
    <source>
        <dbReference type="ARBA" id="ARBA00022829"/>
    </source>
</evidence>
<name>A0ABW0IFT1_9BACT</name>
<feature type="active site" evidence="10">
    <location>
        <position position="148"/>
    </location>
</feature>
<dbReference type="InterPro" id="IPR044068">
    <property type="entry name" value="CB"/>
</dbReference>
<keyword evidence="4 10" id="KW-0132">Cell division</keyword>
<dbReference type="SUPFAM" id="SSF47823">
    <property type="entry name" value="lambda integrase-like, N-terminal domain"/>
    <property type="match status" value="1"/>
</dbReference>
<dbReference type="PANTHER" id="PTHR30349">
    <property type="entry name" value="PHAGE INTEGRASE-RELATED"/>
    <property type="match status" value="1"/>
</dbReference>
<dbReference type="CDD" id="cd00798">
    <property type="entry name" value="INT_XerDC_C"/>
    <property type="match status" value="1"/>
</dbReference>
<dbReference type="Gene3D" id="1.10.150.130">
    <property type="match status" value="1"/>
</dbReference>
<dbReference type="Pfam" id="PF00589">
    <property type="entry name" value="Phage_integrase"/>
    <property type="match status" value="1"/>
</dbReference>
<feature type="domain" description="Tyr recombinase" evidence="11">
    <location>
        <begin position="108"/>
        <end position="292"/>
    </location>
</feature>
<feature type="domain" description="Core-binding (CB)" evidence="12">
    <location>
        <begin position="1"/>
        <end position="87"/>
    </location>
</feature>
<comment type="subunit">
    <text evidence="10">Forms a cyclic heterotetrameric complex composed of two molecules of XerC and two molecules of XerD.</text>
</comment>
<dbReference type="NCBIfam" id="TIGR02225">
    <property type="entry name" value="recomb_XerD"/>
    <property type="match status" value="1"/>
</dbReference>
<dbReference type="HAMAP" id="MF_01808">
    <property type="entry name" value="Recomb_XerC_XerD"/>
    <property type="match status" value="1"/>
</dbReference>
<dbReference type="Pfam" id="PF02899">
    <property type="entry name" value="Phage_int_SAM_1"/>
    <property type="match status" value="1"/>
</dbReference>
<keyword evidence="3 10" id="KW-0963">Cytoplasm</keyword>
<evidence type="ECO:0000256" key="3">
    <source>
        <dbReference type="ARBA" id="ARBA00022490"/>
    </source>
</evidence>
<dbReference type="SUPFAM" id="SSF56349">
    <property type="entry name" value="DNA breaking-rejoining enzymes"/>
    <property type="match status" value="1"/>
</dbReference>
<evidence type="ECO:0000256" key="7">
    <source>
        <dbReference type="ARBA" id="ARBA00023125"/>
    </source>
</evidence>
<comment type="subcellular location">
    <subcellularLocation>
        <location evidence="1 10">Cytoplasm</location>
    </subcellularLocation>
</comment>
<dbReference type="PANTHER" id="PTHR30349:SF81">
    <property type="entry name" value="TYROSINE RECOMBINASE XERC"/>
    <property type="match status" value="1"/>
</dbReference>
<evidence type="ECO:0000256" key="1">
    <source>
        <dbReference type="ARBA" id="ARBA00004496"/>
    </source>
</evidence>
<dbReference type="InterPro" id="IPR011010">
    <property type="entry name" value="DNA_brk_join_enz"/>
</dbReference>
<proteinExistence type="inferred from homology"/>
<dbReference type="InterPro" id="IPR010998">
    <property type="entry name" value="Integrase_recombinase_N"/>
</dbReference>
<evidence type="ECO:0000313" key="13">
    <source>
        <dbReference type="EMBL" id="MFC5411608.1"/>
    </source>
</evidence>
<protein>
    <recommendedName>
        <fullName evidence="10">Tyrosine recombinase XerC</fullName>
    </recommendedName>
</protein>
<keyword evidence="5 10" id="KW-0159">Chromosome partition</keyword>
<evidence type="ECO:0000256" key="6">
    <source>
        <dbReference type="ARBA" id="ARBA00022908"/>
    </source>
</evidence>
<dbReference type="InterPro" id="IPR004107">
    <property type="entry name" value="Integrase_SAM-like_N"/>
</dbReference>
<organism evidence="13 14">
    <name type="scientific">Larkinella bovis</name>
    <dbReference type="NCBI Taxonomy" id="683041"/>
    <lineage>
        <taxon>Bacteria</taxon>
        <taxon>Pseudomonadati</taxon>
        <taxon>Bacteroidota</taxon>
        <taxon>Cytophagia</taxon>
        <taxon>Cytophagales</taxon>
        <taxon>Spirosomataceae</taxon>
        <taxon>Larkinella</taxon>
    </lineage>
</organism>
<gene>
    <name evidence="13" type="primary">xerD</name>
    <name evidence="10" type="synonym">xerC</name>
    <name evidence="13" type="ORF">ACFPMF_19965</name>
</gene>
<dbReference type="NCBIfam" id="NF001399">
    <property type="entry name" value="PRK00283.1"/>
    <property type="match status" value="1"/>
</dbReference>
<feature type="active site" evidence="10">
    <location>
        <position position="172"/>
    </location>
</feature>
<evidence type="ECO:0000259" key="11">
    <source>
        <dbReference type="PROSITE" id="PS51898"/>
    </source>
</evidence>
<dbReference type="InterPro" id="IPR002104">
    <property type="entry name" value="Integrase_catalytic"/>
</dbReference>
<comment type="caution">
    <text evidence="13">The sequence shown here is derived from an EMBL/GenBank/DDBJ whole genome shotgun (WGS) entry which is preliminary data.</text>
</comment>
<comment type="similarity">
    <text evidence="10">Belongs to the 'phage' integrase family. XerC subfamily.</text>
</comment>
<feature type="active site" evidence="10">
    <location>
        <position position="270"/>
    </location>
</feature>
<keyword evidence="7 10" id="KW-0238">DNA-binding</keyword>
<keyword evidence="6 10" id="KW-0229">DNA integration</keyword>
<comment type="function">
    <text evidence="10">Site-specific tyrosine recombinase, which acts by catalyzing the cutting and rejoining of the recombining DNA molecules. The XerC-XerD complex is essential to convert dimers of the bacterial chromosome into monomers to permit their segregation at cell division. It also contributes to the segregational stability of plasmids.</text>
</comment>
<dbReference type="Proteomes" id="UP001596106">
    <property type="component" value="Unassembled WGS sequence"/>
</dbReference>
<evidence type="ECO:0000256" key="8">
    <source>
        <dbReference type="ARBA" id="ARBA00023172"/>
    </source>
</evidence>
<evidence type="ECO:0000259" key="12">
    <source>
        <dbReference type="PROSITE" id="PS51900"/>
    </source>
</evidence>
<dbReference type="Gene3D" id="1.10.443.10">
    <property type="entry name" value="Intergrase catalytic core"/>
    <property type="match status" value="1"/>
</dbReference>
<dbReference type="RefSeq" id="WP_379848497.1">
    <property type="nucleotide sequence ID" value="NZ_JBHSMA010000007.1"/>
</dbReference>
<reference evidence="14" key="1">
    <citation type="journal article" date="2019" name="Int. J. Syst. Evol. Microbiol.">
        <title>The Global Catalogue of Microorganisms (GCM) 10K type strain sequencing project: providing services to taxonomists for standard genome sequencing and annotation.</title>
        <authorList>
            <consortium name="The Broad Institute Genomics Platform"/>
            <consortium name="The Broad Institute Genome Sequencing Center for Infectious Disease"/>
            <person name="Wu L."/>
            <person name="Ma J."/>
        </authorList>
    </citation>
    <scope>NUCLEOTIDE SEQUENCE [LARGE SCALE GENOMIC DNA]</scope>
    <source>
        <strain evidence="14">CCUG 55250</strain>
    </source>
</reference>
<evidence type="ECO:0000313" key="14">
    <source>
        <dbReference type="Proteomes" id="UP001596106"/>
    </source>
</evidence>
<dbReference type="EMBL" id="JBHSMA010000007">
    <property type="protein sequence ID" value="MFC5411608.1"/>
    <property type="molecule type" value="Genomic_DNA"/>
</dbReference>
<evidence type="ECO:0000256" key="9">
    <source>
        <dbReference type="ARBA" id="ARBA00023306"/>
    </source>
</evidence>
<evidence type="ECO:0000256" key="10">
    <source>
        <dbReference type="HAMAP-Rule" id="MF_01808"/>
    </source>
</evidence>
<keyword evidence="8 10" id="KW-0233">DNA recombination</keyword>